<feature type="compositionally biased region" description="Low complexity" evidence="1">
    <location>
        <begin position="8"/>
        <end position="24"/>
    </location>
</feature>
<evidence type="ECO:0000313" key="2">
    <source>
        <dbReference type="EMBL" id="RXH56738.1"/>
    </source>
</evidence>
<proteinExistence type="predicted"/>
<evidence type="ECO:0000313" key="3">
    <source>
        <dbReference type="Proteomes" id="UP000289437"/>
    </source>
</evidence>
<comment type="caution">
    <text evidence="2">The sequence shown here is derived from an EMBL/GenBank/DDBJ whole genome shotgun (WGS) entry which is preliminary data.</text>
</comment>
<sequence>MPFALHQSAPKGAPSSPTTPPSAKVGDPNRPTPRPGRCPCRCRSSCHSRRESASAFRTPPISPDQGAPSSPTAPPSAKVGDPNRPTAGRCPCPCRSGCHSRRESAFALPLRPPAPEP</sequence>
<feature type="region of interest" description="Disordered" evidence="1">
    <location>
        <begin position="1"/>
        <end position="117"/>
    </location>
</feature>
<reference evidence="2 3" key="1">
    <citation type="submission" date="2018-11" db="EMBL/GenBank/DDBJ databases">
        <authorList>
            <person name="Mardanov A.V."/>
            <person name="Ravin N.V."/>
            <person name="Dedysh S.N."/>
        </authorList>
    </citation>
    <scope>NUCLEOTIDE SEQUENCE [LARGE SCALE GENOMIC DNA]</scope>
    <source>
        <strain evidence="2 3">AF10</strain>
    </source>
</reference>
<keyword evidence="3" id="KW-1185">Reference proteome</keyword>
<dbReference type="AlphaFoldDB" id="A0A4Q0T3X9"/>
<dbReference type="EMBL" id="RDSM01000001">
    <property type="protein sequence ID" value="RXH56738.1"/>
    <property type="molecule type" value="Genomic_DNA"/>
</dbReference>
<reference evidence="3" key="2">
    <citation type="submission" date="2019-02" db="EMBL/GenBank/DDBJ databases">
        <title>Granulicella sibirica sp. nov., a psychrotolerant acidobacterium isolated from an organic soil layer in forested tundra, West Siberia.</title>
        <authorList>
            <person name="Oshkin I.Y."/>
            <person name="Kulichevskaya I.S."/>
            <person name="Rijpstra W.I.C."/>
            <person name="Sinninghe Damste J.S."/>
            <person name="Rakitin A.L."/>
            <person name="Ravin N.V."/>
            <person name="Dedysh S.N."/>
        </authorList>
    </citation>
    <scope>NUCLEOTIDE SEQUENCE [LARGE SCALE GENOMIC DNA]</scope>
    <source>
        <strain evidence="3">AF10</strain>
    </source>
</reference>
<evidence type="ECO:0000256" key="1">
    <source>
        <dbReference type="SAM" id="MobiDB-lite"/>
    </source>
</evidence>
<gene>
    <name evidence="2" type="ORF">GRAN_0048</name>
</gene>
<accession>A0A4Q0T3X9</accession>
<protein>
    <submittedName>
        <fullName evidence="2">Uncharacterized protein</fullName>
    </submittedName>
</protein>
<organism evidence="2 3">
    <name type="scientific">Granulicella sibirica</name>
    <dbReference type="NCBI Taxonomy" id="2479048"/>
    <lineage>
        <taxon>Bacteria</taxon>
        <taxon>Pseudomonadati</taxon>
        <taxon>Acidobacteriota</taxon>
        <taxon>Terriglobia</taxon>
        <taxon>Terriglobales</taxon>
        <taxon>Acidobacteriaceae</taxon>
        <taxon>Granulicella</taxon>
    </lineage>
</organism>
<dbReference type="Proteomes" id="UP000289437">
    <property type="component" value="Unassembled WGS sequence"/>
</dbReference>
<name>A0A4Q0T3X9_9BACT</name>